<dbReference type="FunFam" id="3.90.550.10:FF:000138">
    <property type="entry name" value="Cellulose synthase isolog"/>
    <property type="match status" value="1"/>
</dbReference>
<keyword evidence="7 14" id="KW-0472">Membrane</keyword>
<feature type="transmembrane region" description="Helical" evidence="14">
    <location>
        <begin position="557"/>
        <end position="586"/>
    </location>
</feature>
<dbReference type="InterPro" id="IPR005150">
    <property type="entry name" value="Cellulose_synth"/>
</dbReference>
<proteinExistence type="inferred from homology"/>
<dbReference type="GO" id="GO:0016760">
    <property type="term" value="F:cellulose synthase (UDP-forming) activity"/>
    <property type="evidence" value="ECO:0007669"/>
    <property type="project" value="InterPro"/>
</dbReference>
<evidence type="ECO:0000256" key="11">
    <source>
        <dbReference type="PIRSR" id="PIRSR605150-1"/>
    </source>
</evidence>
<feature type="binding site" evidence="12">
    <location>
        <position position="143"/>
    </location>
    <ligand>
        <name>UDP-alpha-D-glucose</name>
        <dbReference type="ChEBI" id="CHEBI:58885"/>
    </ligand>
</feature>
<dbReference type="OMA" id="QAFRWNL"/>
<evidence type="ECO:0000313" key="15">
    <source>
        <dbReference type="EMBL" id="PSR95523.1"/>
    </source>
</evidence>
<evidence type="ECO:0000256" key="7">
    <source>
        <dbReference type="ARBA" id="ARBA00023136"/>
    </source>
</evidence>
<keyword evidence="16" id="KW-1185">Reference proteome</keyword>
<dbReference type="InParanoid" id="A0A2R6PRA2"/>
<comment type="caution">
    <text evidence="15">The sequence shown here is derived from an EMBL/GenBank/DDBJ whole genome shotgun (WGS) entry which is preliminary data.</text>
</comment>
<accession>A0A2R6PRA2</accession>
<feature type="transmembrane region" description="Helical" evidence="14">
    <location>
        <begin position="518"/>
        <end position="537"/>
    </location>
</feature>
<feature type="active site" evidence="11">
    <location>
        <position position="446"/>
    </location>
</feature>
<keyword evidence="6" id="KW-0333">Golgi apparatus</keyword>
<name>A0A2R6PRA2_ACTCC</name>
<evidence type="ECO:0000256" key="9">
    <source>
        <dbReference type="ARBA" id="ARBA00037405"/>
    </source>
</evidence>
<evidence type="ECO:0000256" key="10">
    <source>
        <dbReference type="ARBA" id="ARBA00060766"/>
    </source>
</evidence>
<gene>
    <name evidence="15" type="ORF">CEY00_Acc26280</name>
</gene>
<feature type="transmembrane region" description="Helical" evidence="14">
    <location>
        <begin position="645"/>
        <end position="667"/>
    </location>
</feature>
<keyword evidence="5 14" id="KW-1133">Transmembrane helix</keyword>
<evidence type="ECO:0000256" key="4">
    <source>
        <dbReference type="ARBA" id="ARBA00022692"/>
    </source>
</evidence>
<feature type="transmembrane region" description="Helical" evidence="14">
    <location>
        <begin position="673"/>
        <end position="694"/>
    </location>
</feature>
<evidence type="ECO:0000256" key="3">
    <source>
        <dbReference type="ARBA" id="ARBA00022679"/>
    </source>
</evidence>
<feature type="binding site" evidence="13">
    <location>
        <position position="306"/>
    </location>
    <ligand>
        <name>Mn(2+)</name>
        <dbReference type="ChEBI" id="CHEBI:29035"/>
    </ligand>
</feature>
<reference evidence="16" key="2">
    <citation type="journal article" date="2018" name="BMC Genomics">
        <title>A manually annotated Actinidia chinensis var. chinensis (kiwifruit) genome highlights the challenges associated with draft genomes and gene prediction in plants.</title>
        <authorList>
            <person name="Pilkington S.M."/>
            <person name="Crowhurst R."/>
            <person name="Hilario E."/>
            <person name="Nardozza S."/>
            <person name="Fraser L."/>
            <person name="Peng Y."/>
            <person name="Gunaseelan K."/>
            <person name="Simpson R."/>
            <person name="Tahir J."/>
            <person name="Deroles S.C."/>
            <person name="Templeton K."/>
            <person name="Luo Z."/>
            <person name="Davy M."/>
            <person name="Cheng C."/>
            <person name="McNeilage M."/>
            <person name="Scaglione D."/>
            <person name="Liu Y."/>
            <person name="Zhang Q."/>
            <person name="Datson P."/>
            <person name="De Silva N."/>
            <person name="Gardiner S.E."/>
            <person name="Bassett H."/>
            <person name="Chagne D."/>
            <person name="McCallum J."/>
            <person name="Dzierzon H."/>
            <person name="Deng C."/>
            <person name="Wang Y.Y."/>
            <person name="Barron L."/>
            <person name="Manako K."/>
            <person name="Bowen J."/>
            <person name="Foster T.M."/>
            <person name="Erridge Z.A."/>
            <person name="Tiffin H."/>
            <person name="Waite C.N."/>
            <person name="Davies K.M."/>
            <person name="Grierson E.P."/>
            <person name="Laing W.A."/>
            <person name="Kirk R."/>
            <person name="Chen X."/>
            <person name="Wood M."/>
            <person name="Montefiori M."/>
            <person name="Brummell D.A."/>
            <person name="Schwinn K.E."/>
            <person name="Catanach A."/>
            <person name="Fullerton C."/>
            <person name="Li D."/>
            <person name="Meiyalaghan S."/>
            <person name="Nieuwenhuizen N."/>
            <person name="Read N."/>
            <person name="Prakash R."/>
            <person name="Hunter D."/>
            <person name="Zhang H."/>
            <person name="McKenzie M."/>
            <person name="Knabel M."/>
            <person name="Harris A."/>
            <person name="Allan A.C."/>
            <person name="Gleave A."/>
            <person name="Chen A."/>
            <person name="Janssen B.J."/>
            <person name="Plunkett B."/>
            <person name="Ampomah-Dwamena C."/>
            <person name="Voogd C."/>
            <person name="Leif D."/>
            <person name="Lafferty D."/>
            <person name="Souleyre E.J.F."/>
            <person name="Varkonyi-Gasic E."/>
            <person name="Gambi F."/>
            <person name="Hanley J."/>
            <person name="Yao J.L."/>
            <person name="Cheung J."/>
            <person name="David K.M."/>
            <person name="Warren B."/>
            <person name="Marsh K."/>
            <person name="Snowden K.C."/>
            <person name="Lin-Wang K."/>
            <person name="Brian L."/>
            <person name="Martinez-Sanchez M."/>
            <person name="Wang M."/>
            <person name="Ileperuma N."/>
            <person name="Macnee N."/>
            <person name="Campin R."/>
            <person name="McAtee P."/>
            <person name="Drummond R.S.M."/>
            <person name="Espley R.V."/>
            <person name="Ireland H.S."/>
            <person name="Wu R."/>
            <person name="Atkinson R.G."/>
            <person name="Karunairetnam S."/>
            <person name="Bulley S."/>
            <person name="Chunkath S."/>
            <person name="Hanley Z."/>
            <person name="Storey R."/>
            <person name="Thrimawithana A.H."/>
            <person name="Thomson S."/>
            <person name="David C."/>
            <person name="Testolin R."/>
            <person name="Huang H."/>
            <person name="Hellens R.P."/>
            <person name="Schaffer R.J."/>
        </authorList>
    </citation>
    <scope>NUCLEOTIDE SEQUENCE [LARGE SCALE GENOMIC DNA]</scope>
    <source>
        <strain evidence="16">cv. Red5</strain>
    </source>
</reference>
<keyword evidence="4 14" id="KW-0812">Transmembrane</keyword>
<dbReference type="Gene3D" id="3.90.550.10">
    <property type="entry name" value="Spore Coat Polysaccharide Biosynthesis Protein SpsA, Chain A"/>
    <property type="match status" value="2"/>
</dbReference>
<dbReference type="Pfam" id="PF03552">
    <property type="entry name" value="Cellulose_synt"/>
    <property type="match status" value="2"/>
</dbReference>
<evidence type="ECO:0000256" key="2">
    <source>
        <dbReference type="ARBA" id="ARBA00022676"/>
    </source>
</evidence>
<dbReference type="STRING" id="1590841.A0A2R6PRA2"/>
<evidence type="ECO:0000256" key="14">
    <source>
        <dbReference type="SAM" id="Phobius"/>
    </source>
</evidence>
<sequence>MVSGHIHGNLPLFETRRAKGRALYRVFAASVFVCVVLIWVYRAIHIPGPGEDGRLGWIGLLLADLWFGLYWILTQALRWNRVYRNTFKDRLSQRHEEELPKVDIFVCTADPVIEPPVMVINTVLSVMAYDYPQEKLSVYLSDDGGSDLTFYALLEASRFAQHWIPFCKKFNVEPRSPAAYFASGGFGGNGDEEVAKVKKLYEDMENRITAAVKLGRISESICLEHKGFSQWDSFSSRNDHDTILQILIDGRDPNAKDIEGCAFPTLVYLAREKRPQHHHNFKAGAMNALIRVSSEISNGQIILNVDCDMYSNNSSSVRDALCFFMDEEKGNEIAFVQFPQKFDKVTKNDIYGSTLRVICEVEFSGLDGYGGPLYIGTGCFHRRDTLCGRKFTKGSRIEWRRESAKNTEESASELEARLKDLASCGYEDNTQWGKEMGLRYGCPVEDVITGLSIQCLGWKSVYYNPEREGFLGVAPTSLDQTLLQHKRWSEGDLQILLSRYSPAWYGLGRISPGLQMGYCTYCLWAPNSLATMFYSVVPSLYLLRGVSLFPQVSSPWFLPFAYVIIAMHFYSLVEFMWSGGTILGWWNEQRMWLYKRTSSYLFAFNDTISRLAGFSETTFIVTNKVSDPDVSQRYELEMMEFGTTFPMFTILATLAMLNLISLVWVVKKILTQVGIRFCEAMALQLLLCWVLVLVNWPLYRGLFLRKDKGKMPSSVTVKSAVLGLCVCTCSVLLY</sequence>
<comment type="similarity">
    <text evidence="10">Belongs to the glycosyltransferase 2 family. Plant cellulose synthase-like E subfamily.</text>
</comment>
<keyword evidence="8" id="KW-0961">Cell wall biogenesis/degradation</keyword>
<dbReference type="GO" id="GO:0071555">
    <property type="term" value="P:cell wall organization"/>
    <property type="evidence" value="ECO:0007669"/>
    <property type="project" value="UniProtKB-KW"/>
</dbReference>
<dbReference type="PANTHER" id="PTHR13301">
    <property type="entry name" value="X-BOX TRANSCRIPTION FACTOR-RELATED"/>
    <property type="match status" value="1"/>
</dbReference>
<keyword evidence="3" id="KW-0808">Transferase</keyword>
<organism evidence="15 16">
    <name type="scientific">Actinidia chinensis var. chinensis</name>
    <name type="common">Chinese soft-hair kiwi</name>
    <dbReference type="NCBI Taxonomy" id="1590841"/>
    <lineage>
        <taxon>Eukaryota</taxon>
        <taxon>Viridiplantae</taxon>
        <taxon>Streptophyta</taxon>
        <taxon>Embryophyta</taxon>
        <taxon>Tracheophyta</taxon>
        <taxon>Spermatophyta</taxon>
        <taxon>Magnoliopsida</taxon>
        <taxon>eudicotyledons</taxon>
        <taxon>Gunneridae</taxon>
        <taxon>Pentapetalae</taxon>
        <taxon>asterids</taxon>
        <taxon>Ericales</taxon>
        <taxon>Actinidiaceae</taxon>
        <taxon>Actinidia</taxon>
    </lineage>
</organism>
<evidence type="ECO:0000256" key="5">
    <source>
        <dbReference type="ARBA" id="ARBA00022989"/>
    </source>
</evidence>
<dbReference type="OrthoDB" id="1929172at2759"/>
<comment type="subcellular location">
    <subcellularLocation>
        <location evidence="1">Golgi apparatus membrane</location>
        <topology evidence="1">Multi-pass membrane protein</topology>
    </subcellularLocation>
</comment>
<feature type="binding site" evidence="12">
    <location>
        <position position="114"/>
    </location>
    <ligand>
        <name>UDP-alpha-D-glucose</name>
        <dbReference type="ChEBI" id="CHEBI:58885"/>
    </ligand>
</feature>
<evidence type="ECO:0000256" key="1">
    <source>
        <dbReference type="ARBA" id="ARBA00004653"/>
    </source>
</evidence>
<dbReference type="InterPro" id="IPR029044">
    <property type="entry name" value="Nucleotide-diphossugar_trans"/>
</dbReference>
<keyword evidence="2" id="KW-0328">Glycosyltransferase</keyword>
<dbReference type="GO" id="GO:0000139">
    <property type="term" value="C:Golgi membrane"/>
    <property type="evidence" value="ECO:0007669"/>
    <property type="project" value="UniProtKB-SubCell"/>
</dbReference>
<dbReference type="Gramene" id="PSR95523">
    <property type="protein sequence ID" value="PSR95523"/>
    <property type="gene ID" value="CEY00_Acc26280"/>
</dbReference>
<feature type="transmembrane region" description="Helical" evidence="14">
    <location>
        <begin position="22"/>
        <end position="42"/>
    </location>
</feature>
<reference evidence="15 16" key="1">
    <citation type="submission" date="2017-07" db="EMBL/GenBank/DDBJ databases">
        <title>An improved, manually edited Actinidia chinensis var. chinensis (kiwifruit) genome highlights the challenges associated with draft genomes and gene prediction in plants.</title>
        <authorList>
            <person name="Pilkington S."/>
            <person name="Crowhurst R."/>
            <person name="Hilario E."/>
            <person name="Nardozza S."/>
            <person name="Fraser L."/>
            <person name="Peng Y."/>
            <person name="Gunaseelan K."/>
            <person name="Simpson R."/>
            <person name="Tahir J."/>
            <person name="Deroles S."/>
            <person name="Templeton K."/>
            <person name="Luo Z."/>
            <person name="Davy M."/>
            <person name="Cheng C."/>
            <person name="Mcneilage M."/>
            <person name="Scaglione D."/>
            <person name="Liu Y."/>
            <person name="Zhang Q."/>
            <person name="Datson P."/>
            <person name="De Silva N."/>
            <person name="Gardiner S."/>
            <person name="Bassett H."/>
            <person name="Chagne D."/>
            <person name="Mccallum J."/>
            <person name="Dzierzon H."/>
            <person name="Deng C."/>
            <person name="Wang Y.-Y."/>
            <person name="Barron N."/>
            <person name="Manako K."/>
            <person name="Bowen J."/>
            <person name="Foster T."/>
            <person name="Erridge Z."/>
            <person name="Tiffin H."/>
            <person name="Waite C."/>
            <person name="Davies K."/>
            <person name="Grierson E."/>
            <person name="Laing W."/>
            <person name="Kirk R."/>
            <person name="Chen X."/>
            <person name="Wood M."/>
            <person name="Montefiori M."/>
            <person name="Brummell D."/>
            <person name="Schwinn K."/>
            <person name="Catanach A."/>
            <person name="Fullerton C."/>
            <person name="Li D."/>
            <person name="Meiyalaghan S."/>
            <person name="Nieuwenhuizen N."/>
            <person name="Read N."/>
            <person name="Prakash R."/>
            <person name="Hunter D."/>
            <person name="Zhang H."/>
            <person name="Mckenzie M."/>
            <person name="Knabel M."/>
            <person name="Harris A."/>
            <person name="Allan A."/>
            <person name="Chen A."/>
            <person name="Janssen B."/>
            <person name="Plunkett B."/>
            <person name="Dwamena C."/>
            <person name="Voogd C."/>
            <person name="Leif D."/>
            <person name="Lafferty D."/>
            <person name="Souleyre E."/>
            <person name="Varkonyi-Gasic E."/>
            <person name="Gambi F."/>
            <person name="Hanley J."/>
            <person name="Yao J.-L."/>
            <person name="Cheung J."/>
            <person name="David K."/>
            <person name="Warren B."/>
            <person name="Marsh K."/>
            <person name="Snowden K."/>
            <person name="Lin-Wang K."/>
            <person name="Brian L."/>
            <person name="Martinez-Sanchez M."/>
            <person name="Wang M."/>
            <person name="Ileperuma N."/>
            <person name="Macnee N."/>
            <person name="Campin R."/>
            <person name="Mcatee P."/>
            <person name="Drummond R."/>
            <person name="Espley R."/>
            <person name="Ireland H."/>
            <person name="Wu R."/>
            <person name="Atkinson R."/>
            <person name="Karunairetnam S."/>
            <person name="Bulley S."/>
            <person name="Chunkath S."/>
            <person name="Hanley Z."/>
            <person name="Storey R."/>
            <person name="Thrimawithana A."/>
            <person name="Thomson S."/>
            <person name="David C."/>
            <person name="Testolin R."/>
        </authorList>
    </citation>
    <scope>NUCLEOTIDE SEQUENCE [LARGE SCALE GENOMIC DNA]</scope>
    <source>
        <strain evidence="16">cv. Red5</strain>
        <tissue evidence="15">Young leaf</tissue>
    </source>
</reference>
<evidence type="ECO:0000313" key="16">
    <source>
        <dbReference type="Proteomes" id="UP000241394"/>
    </source>
</evidence>
<feature type="binding site" evidence="13">
    <location>
        <position position="282"/>
    </location>
    <ligand>
        <name>Mn(2+)</name>
        <dbReference type="ChEBI" id="CHEBI:29035"/>
    </ligand>
</feature>
<dbReference type="AlphaFoldDB" id="A0A2R6PRA2"/>
<dbReference type="Proteomes" id="UP000241394">
    <property type="component" value="Chromosome LG23"/>
</dbReference>
<protein>
    <submittedName>
        <fullName evidence="15">Cellulose synthase-like protein</fullName>
    </submittedName>
</protein>
<evidence type="ECO:0000256" key="13">
    <source>
        <dbReference type="PIRSR" id="PIRSR605150-3"/>
    </source>
</evidence>
<comment type="function">
    <text evidence="9">Thought to be a Golgi-localized beta-glycan synthase that polymerize the backbones of noncellulosic polysaccharides (hemicelluloses) of plant cell wall.</text>
</comment>
<dbReference type="EMBL" id="NKQK01000023">
    <property type="protein sequence ID" value="PSR95523.1"/>
    <property type="molecule type" value="Genomic_DNA"/>
</dbReference>
<dbReference type="GO" id="GO:0030244">
    <property type="term" value="P:cellulose biosynthetic process"/>
    <property type="evidence" value="ECO:0007669"/>
    <property type="project" value="InterPro"/>
</dbReference>
<feature type="transmembrane region" description="Helical" evidence="14">
    <location>
        <begin position="54"/>
        <end position="73"/>
    </location>
</feature>
<evidence type="ECO:0000256" key="12">
    <source>
        <dbReference type="PIRSR" id="PIRSR605150-2"/>
    </source>
</evidence>
<evidence type="ECO:0000256" key="8">
    <source>
        <dbReference type="ARBA" id="ARBA00023316"/>
    </source>
</evidence>
<dbReference type="SUPFAM" id="SSF53448">
    <property type="entry name" value="Nucleotide-diphospho-sugar transferases"/>
    <property type="match status" value="1"/>
</dbReference>
<dbReference type="FunCoup" id="A0A2R6PRA2">
    <property type="interactions" value="26"/>
</dbReference>
<feature type="active site" evidence="11">
    <location>
        <position position="143"/>
    </location>
</feature>
<evidence type="ECO:0000256" key="6">
    <source>
        <dbReference type="ARBA" id="ARBA00023034"/>
    </source>
</evidence>
<dbReference type="FunFam" id="3.90.550.10:FF:000112">
    <property type="entry name" value="Cellulose synthase-like protein E1"/>
    <property type="match status" value="1"/>
</dbReference>